<comment type="caution">
    <text evidence="1">The sequence shown here is derived from an EMBL/GenBank/DDBJ whole genome shotgun (WGS) entry which is preliminary data.</text>
</comment>
<accession>X0ULX4</accession>
<dbReference type="AlphaFoldDB" id="X0ULX4"/>
<sequence length="160" mass="18527">EYCLTGTEKITNTGKKTVTTGGYVTIIGNVSPVKITKGADLKNNLIKGILSQNFQSDIALFREAISERNLISRYILLYRLFESLFKNKLEDINIWIKNEEPNVQLFSDRKRDSFTIYTYVRDFISHRKAKKTPISSIGISNHINRLQDYVSKKIKEEYKI</sequence>
<proteinExistence type="predicted"/>
<name>X0ULX4_9ZZZZ</name>
<evidence type="ECO:0000313" key="1">
    <source>
        <dbReference type="EMBL" id="GAG01343.1"/>
    </source>
</evidence>
<feature type="non-terminal residue" evidence="1">
    <location>
        <position position="1"/>
    </location>
</feature>
<gene>
    <name evidence="1" type="ORF">S01H1_45591</name>
</gene>
<dbReference type="EMBL" id="BARS01029145">
    <property type="protein sequence ID" value="GAG01343.1"/>
    <property type="molecule type" value="Genomic_DNA"/>
</dbReference>
<reference evidence="1" key="1">
    <citation type="journal article" date="2014" name="Front. Microbiol.">
        <title>High frequency of phylogenetically diverse reductive dehalogenase-homologous genes in deep subseafloor sedimentary metagenomes.</title>
        <authorList>
            <person name="Kawai M."/>
            <person name="Futagami T."/>
            <person name="Toyoda A."/>
            <person name="Takaki Y."/>
            <person name="Nishi S."/>
            <person name="Hori S."/>
            <person name="Arai W."/>
            <person name="Tsubouchi T."/>
            <person name="Morono Y."/>
            <person name="Uchiyama I."/>
            <person name="Ito T."/>
            <person name="Fujiyama A."/>
            <person name="Inagaki F."/>
            <person name="Takami H."/>
        </authorList>
    </citation>
    <scope>NUCLEOTIDE SEQUENCE</scope>
    <source>
        <strain evidence="1">Expedition CK06-06</strain>
    </source>
</reference>
<protein>
    <submittedName>
        <fullName evidence="1">Uncharacterized protein</fullName>
    </submittedName>
</protein>
<organism evidence="1">
    <name type="scientific">marine sediment metagenome</name>
    <dbReference type="NCBI Taxonomy" id="412755"/>
    <lineage>
        <taxon>unclassified sequences</taxon>
        <taxon>metagenomes</taxon>
        <taxon>ecological metagenomes</taxon>
    </lineage>
</organism>